<dbReference type="AlphaFoldDB" id="A0A074KY43"/>
<dbReference type="Pfam" id="PF10677">
    <property type="entry name" value="DUF2490"/>
    <property type="match status" value="1"/>
</dbReference>
<comment type="caution">
    <text evidence="2">The sequence shown here is derived from an EMBL/GenBank/DDBJ whole genome shotgun (WGS) entry which is preliminary data.</text>
</comment>
<reference evidence="2 3" key="1">
    <citation type="submission" date="2014-04" db="EMBL/GenBank/DDBJ databases">
        <title>Characterization and application of a salt tolerant electro-active bacterium.</title>
        <authorList>
            <person name="Yang L."/>
            <person name="Wei S."/>
            <person name="Tay Q.X.M."/>
        </authorList>
    </citation>
    <scope>NUCLEOTIDE SEQUENCE [LARGE SCALE GENOMIC DNA]</scope>
    <source>
        <strain evidence="2 3">LY1</strain>
    </source>
</reference>
<dbReference type="eggNOG" id="ENOG502ZS90">
    <property type="taxonomic scope" value="Bacteria"/>
</dbReference>
<organism evidence="2 3">
    <name type="scientific">Anditalea andensis</name>
    <dbReference type="NCBI Taxonomy" id="1048983"/>
    <lineage>
        <taxon>Bacteria</taxon>
        <taxon>Pseudomonadati</taxon>
        <taxon>Bacteroidota</taxon>
        <taxon>Cytophagia</taxon>
        <taxon>Cytophagales</taxon>
        <taxon>Cytophagaceae</taxon>
        <taxon>Anditalea</taxon>
    </lineage>
</organism>
<feature type="chain" id="PRO_5001695524" description="DUF2490 domain-containing protein" evidence="1">
    <location>
        <begin position="24"/>
        <end position="250"/>
    </location>
</feature>
<sequence length="250" mass="30794">MKKNLWFALSLWIFSLFSQHSMAQRTANELEDGGLYWTRYYLEWELSDKLQLDAELDNRRFFDPNRQFQTIVRSTLYYMKNDHFNFGAGLAYSQLYSIYTPVIQPEIRPHQEVNFTYSHNRWNFNHRIRTEQRFRGDTLRTFIPPEEVNEIIEDSYSFDFRVRYEFTTDFTLLDKNRKQGHWNMQVSTEVMAHLDWDEFFDTTRIYAGLQYYMTDRIRLELGYLRSTEKEYQYDILFNYDNLRFTFRHKL</sequence>
<name>A0A074KY43_9BACT</name>
<evidence type="ECO:0000313" key="2">
    <source>
        <dbReference type="EMBL" id="KEO74906.1"/>
    </source>
</evidence>
<accession>A0A074KY43</accession>
<gene>
    <name evidence="2" type="ORF">EL17_04300</name>
</gene>
<dbReference type="EMBL" id="JMIH01000014">
    <property type="protein sequence ID" value="KEO74906.1"/>
    <property type="molecule type" value="Genomic_DNA"/>
</dbReference>
<dbReference type="InterPro" id="IPR019619">
    <property type="entry name" value="DUF2490"/>
</dbReference>
<evidence type="ECO:0008006" key="4">
    <source>
        <dbReference type="Google" id="ProtNLM"/>
    </source>
</evidence>
<proteinExistence type="predicted"/>
<dbReference type="OrthoDB" id="1118734at2"/>
<dbReference type="RefSeq" id="WP_035071267.1">
    <property type="nucleotide sequence ID" value="NZ_JMIH01000014.1"/>
</dbReference>
<dbReference type="Proteomes" id="UP000027821">
    <property type="component" value="Unassembled WGS sequence"/>
</dbReference>
<evidence type="ECO:0000313" key="3">
    <source>
        <dbReference type="Proteomes" id="UP000027821"/>
    </source>
</evidence>
<protein>
    <recommendedName>
        <fullName evidence="4">DUF2490 domain-containing protein</fullName>
    </recommendedName>
</protein>
<keyword evidence="3" id="KW-1185">Reference proteome</keyword>
<keyword evidence="1" id="KW-0732">Signal</keyword>
<feature type="signal peptide" evidence="1">
    <location>
        <begin position="1"/>
        <end position="23"/>
    </location>
</feature>
<evidence type="ECO:0000256" key="1">
    <source>
        <dbReference type="SAM" id="SignalP"/>
    </source>
</evidence>